<keyword evidence="1" id="KW-0472">Membrane</keyword>
<gene>
    <name evidence="2" type="ORF">SAMN02910343_00058</name>
</gene>
<protein>
    <submittedName>
        <fullName evidence="2">AsmA-like C-terminal region</fullName>
    </submittedName>
</protein>
<dbReference type="RefSeq" id="WP_091362621.1">
    <property type="nucleotide sequence ID" value="NZ_FMXA01000003.1"/>
</dbReference>
<reference evidence="2 3" key="1">
    <citation type="submission" date="2016-10" db="EMBL/GenBank/DDBJ databases">
        <authorList>
            <person name="de Groot N.N."/>
        </authorList>
    </citation>
    <scope>NUCLEOTIDE SEQUENCE [LARGE SCALE GENOMIC DNA]</scope>
    <source>
        <strain evidence="2 3">DSM 15230</strain>
    </source>
</reference>
<accession>A0A1G5UVP7</accession>
<dbReference type="GeneID" id="87755114"/>
<evidence type="ECO:0000313" key="3">
    <source>
        <dbReference type="Proteomes" id="UP000199689"/>
    </source>
</evidence>
<keyword evidence="1" id="KW-0812">Transmembrane</keyword>
<keyword evidence="3" id="KW-1185">Reference proteome</keyword>
<evidence type="ECO:0000313" key="2">
    <source>
        <dbReference type="EMBL" id="SDA37186.1"/>
    </source>
</evidence>
<evidence type="ECO:0000256" key="1">
    <source>
        <dbReference type="SAM" id="Phobius"/>
    </source>
</evidence>
<keyword evidence="1" id="KW-1133">Transmembrane helix</keyword>
<feature type="transmembrane region" description="Helical" evidence="1">
    <location>
        <begin position="30"/>
        <end position="51"/>
    </location>
</feature>
<dbReference type="AlphaFoldDB" id="A0A1G5UVP7"/>
<name>A0A1G5UVP7_9FIRM</name>
<proteinExistence type="predicted"/>
<dbReference type="EMBL" id="FMXA01000003">
    <property type="protein sequence ID" value="SDA37186.1"/>
    <property type="molecule type" value="Genomic_DNA"/>
</dbReference>
<sequence>MRSFISVIPKKIKYLCTKIRHLYKTHGRTAYGITIMLSIAGCLIIGFWYFLTSQAASIFNYTVNHRQLFPGTITVSRLSANMLGQVSFENLEWRDTSGRRLATIPEGQFRVSIWDMLTGRIGTTTLKSATLNGGYVHLYFNDHMQLLGITPDTKETSSSSDEKEDLSITGLKGNHKFICQLNLNNFIVETTSPDRHLVITNFNAAMDINTGKVSSIQCSTGHFEGTVSAAGFTLDGTIDFAPSVPRYNLALFIKDCNPKSLNVGIDIDDPASVRARIDGDLPDPIISGKLMLSRMTLPGLPFENVNGHFIYHNGRLDADNVTASVFDGQVSAHGNFDIDHKTYKAFIRGVNLKASQAAKGSHIRCLVTLDMWMSSDPIRHQEIGGTFFSGPGKYIILPFNRISGRFDKKNGVLAFHDVVISLALGDVTTDGFHFTPSGVRLDPIYLDNRLTGARERVY</sequence>
<organism evidence="2 3">
    <name type="scientific">Allisonella histaminiformans</name>
    <dbReference type="NCBI Taxonomy" id="209880"/>
    <lineage>
        <taxon>Bacteria</taxon>
        <taxon>Bacillati</taxon>
        <taxon>Bacillota</taxon>
        <taxon>Negativicutes</taxon>
        <taxon>Veillonellales</taxon>
        <taxon>Veillonellaceae</taxon>
        <taxon>Allisonella</taxon>
    </lineage>
</organism>
<dbReference type="Proteomes" id="UP000199689">
    <property type="component" value="Unassembled WGS sequence"/>
</dbReference>
<dbReference type="OrthoDB" id="1660997at2"/>